<dbReference type="STRING" id="985895.E4ZZA2"/>
<dbReference type="InterPro" id="IPR046488">
    <property type="entry name" value="Sfc3/Tfc3_C"/>
</dbReference>
<dbReference type="Proteomes" id="UP000002668">
    <property type="component" value="Genome"/>
</dbReference>
<evidence type="ECO:0000256" key="5">
    <source>
        <dbReference type="ARBA" id="ARBA00023242"/>
    </source>
</evidence>
<feature type="compositionally biased region" description="Basic and acidic residues" evidence="6">
    <location>
        <begin position="1879"/>
        <end position="1888"/>
    </location>
</feature>
<dbReference type="OrthoDB" id="5403573at2759"/>
<feature type="region of interest" description="Disordered" evidence="6">
    <location>
        <begin position="1316"/>
        <end position="1420"/>
    </location>
</feature>
<feature type="compositionally biased region" description="Acidic residues" evidence="6">
    <location>
        <begin position="2500"/>
        <end position="2518"/>
    </location>
</feature>
<feature type="compositionally biased region" description="Low complexity" evidence="6">
    <location>
        <begin position="2414"/>
        <end position="2423"/>
    </location>
</feature>
<proteinExistence type="predicted"/>
<evidence type="ECO:0000259" key="8">
    <source>
        <dbReference type="Pfam" id="PF20222"/>
    </source>
</evidence>
<dbReference type="InParanoid" id="E4ZZA2"/>
<dbReference type="GO" id="GO:0042791">
    <property type="term" value="P:5S class rRNA transcription by RNA polymerase III"/>
    <property type="evidence" value="ECO:0007669"/>
    <property type="project" value="TreeGrafter"/>
</dbReference>
<dbReference type="Pfam" id="PF04182">
    <property type="entry name" value="B-block_TFIIIC"/>
    <property type="match status" value="1"/>
</dbReference>
<dbReference type="GO" id="GO:0006384">
    <property type="term" value="P:transcription initiation at RNA polymerase III promoter"/>
    <property type="evidence" value="ECO:0007669"/>
    <property type="project" value="InterPro"/>
</dbReference>
<feature type="compositionally biased region" description="Acidic residues" evidence="6">
    <location>
        <begin position="1800"/>
        <end position="1809"/>
    </location>
</feature>
<dbReference type="GeneID" id="13290173"/>
<reference evidence="10" key="1">
    <citation type="journal article" date="2011" name="Nat. Commun.">
        <title>Effector diversification within compartments of the Leptosphaeria maculans genome affected by Repeat-Induced Point mutations.</title>
        <authorList>
            <person name="Rouxel T."/>
            <person name="Grandaubert J."/>
            <person name="Hane J.K."/>
            <person name="Hoede C."/>
            <person name="van de Wouw A.P."/>
            <person name="Couloux A."/>
            <person name="Dominguez V."/>
            <person name="Anthouard V."/>
            <person name="Bally P."/>
            <person name="Bourras S."/>
            <person name="Cozijnsen A.J."/>
            <person name="Ciuffetti L.M."/>
            <person name="Degrave A."/>
            <person name="Dilmaghani A."/>
            <person name="Duret L."/>
            <person name="Fudal I."/>
            <person name="Goodwin S.B."/>
            <person name="Gout L."/>
            <person name="Glaser N."/>
            <person name="Linglin J."/>
            <person name="Kema G.H.J."/>
            <person name="Lapalu N."/>
            <person name="Lawrence C.B."/>
            <person name="May K."/>
            <person name="Meyer M."/>
            <person name="Ollivier B."/>
            <person name="Poulain J."/>
            <person name="Schoch C.L."/>
            <person name="Simon A."/>
            <person name="Spatafora J.W."/>
            <person name="Stachowiak A."/>
            <person name="Turgeon B.G."/>
            <person name="Tyler B.M."/>
            <person name="Vincent D."/>
            <person name="Weissenbach J."/>
            <person name="Amselem J."/>
            <person name="Quesneville H."/>
            <person name="Oliver R.P."/>
            <person name="Wincker P."/>
            <person name="Balesdent M.-H."/>
            <person name="Howlett B.J."/>
        </authorList>
    </citation>
    <scope>NUCLEOTIDE SEQUENCE [LARGE SCALE GENOMIC DNA]</scope>
    <source>
        <strain evidence="10">JN3 / isolate v23.1.3 / race Av1-4-5-6-7-8</strain>
    </source>
</reference>
<evidence type="ECO:0000256" key="4">
    <source>
        <dbReference type="ARBA" id="ARBA00023163"/>
    </source>
</evidence>
<keyword evidence="2" id="KW-0597">Phosphoprotein</keyword>
<organism evidence="10">
    <name type="scientific">Leptosphaeria maculans (strain JN3 / isolate v23.1.3 / race Av1-4-5-6-7-8)</name>
    <name type="common">Blackleg fungus</name>
    <name type="synonym">Phoma lingam</name>
    <dbReference type="NCBI Taxonomy" id="985895"/>
    <lineage>
        <taxon>Eukaryota</taxon>
        <taxon>Fungi</taxon>
        <taxon>Dikarya</taxon>
        <taxon>Ascomycota</taxon>
        <taxon>Pezizomycotina</taxon>
        <taxon>Dothideomycetes</taxon>
        <taxon>Pleosporomycetidae</taxon>
        <taxon>Pleosporales</taxon>
        <taxon>Pleosporineae</taxon>
        <taxon>Leptosphaeriaceae</taxon>
        <taxon>Plenodomus</taxon>
        <taxon>Plenodomus lingam/Leptosphaeria maculans species complex</taxon>
    </lineage>
</organism>
<protein>
    <submittedName>
        <fullName evidence="9">Uncharacterized protein</fullName>
    </submittedName>
</protein>
<evidence type="ECO:0000313" key="9">
    <source>
        <dbReference type="EMBL" id="CBX96697.1"/>
    </source>
</evidence>
<dbReference type="Pfam" id="PF20222">
    <property type="entry name" value="DUF6581"/>
    <property type="match status" value="1"/>
</dbReference>
<feature type="compositionally biased region" description="Basic and acidic residues" evidence="6">
    <location>
        <begin position="1596"/>
        <end position="1624"/>
    </location>
</feature>
<keyword evidence="3" id="KW-0238">DNA-binding</keyword>
<feature type="region of interest" description="Disordered" evidence="6">
    <location>
        <begin position="699"/>
        <end position="724"/>
    </location>
</feature>
<feature type="compositionally biased region" description="Acidic residues" evidence="6">
    <location>
        <begin position="1699"/>
        <end position="1716"/>
    </location>
</feature>
<keyword evidence="5" id="KW-0539">Nucleus</keyword>
<accession>E4ZZA2</accession>
<dbReference type="OMA" id="CWQLSQP"/>
<dbReference type="eggNOG" id="ENOG502S2X2">
    <property type="taxonomic scope" value="Eukaryota"/>
</dbReference>
<dbReference type="PANTHER" id="PTHR15180">
    <property type="entry name" value="GENERAL TRANSCRIPTION FACTOR 3C POLYPEPTIDE 1"/>
    <property type="match status" value="1"/>
</dbReference>
<evidence type="ECO:0000256" key="1">
    <source>
        <dbReference type="ARBA" id="ARBA00004123"/>
    </source>
</evidence>
<sequence>MATGFDALIDSVLSDIALCGVHGAGSAEFYRFIQKFYEPLKDDVQSSYGTSTRPSLPAEGLGRKFYENVWTWVSGHADMRIIYQKEVRHYTLSEFEAAELHETGTCGGTSMTVSDQPACRPDNKSKRPTKALLSMGKAIREYLVKEGKDDRAGAIVATLTPDRAPLRQPRHALVSGYDAESVFDDPESTITAPRLYASQGRIWQALTGHGIDLKKVPSMEFVLLSLITARGSEGIAQTDLIRASGQDKRSVPHRTDELARKGYIVKVPVQAGKVRTSLCVHNKFASQSHFLASSAQEDVYREDSFVLSGFVHLLYNTFKDAGVVPTRELRTRLGVPMTTWNKRATQGALIRLDQTGMIKRLRVRKKKSEDSWLTCIQVLRKPCDEDVMNLRFRRQDHNAENAADEVLDDDADGDTLMKDLEVDTLEDGDADVGPQANKLASTSDPDRIPPQWTPDQLLANLAFDAVAIGGSDGWDSTQLRDRMVGPFWRRPLESYFTRLTDDWEKTQPLNLRHLAIIRDSRNTAEKKYLHYVYRTHGNFQKAVDAGVVHWAGVSHSVTTVPVEDPSSQSSKPEGVNVLDAWGFKITNPKDLERSDGSATLSEAREAIVHPRTYGPRWDIAISHEIGHQNIDEIPRSSPKFPRGPQRKGREMDGRPTLQSIKLMYEKKFAPILSLSPAQRISLGLKPHGRLSKHAAKQIADHRRKTGDPCSLPDKIEGGPLRGGKPPLMSAEERIAAGLPPRGRLGIKQENAIRVQRGLAKIPTKTETREKVKSEPTVLSKQQRIDLKWIDHGRLPQDLIEGLRQERREGIALKDSKVIALYDEVMKAAKIAKDMKEAAKAGRSHVTGPAVPSEMTDKQGTATVDKATGPAKHIHEERPNSPQVLQDKTAASVPAAQRLDSLSTAADEAAAPTQEAGKAAKSRSIVDTTTPTTSAAEGAMKSVVTASPAKRKASISGTGPKTPKKRRTNSAILPSTSAEESTTTGPGAAHALKASSCTVSPQQTTEEQSSLTILSLPMADLVDNTIQTHRESIAQENAQQPVHSQVNTFVDVQDPATPSALKGKAIQGQHQPLDLVPLDTGTHGCETARSAPSNPETASIVKKASKYLTLVPPEIDKLKISDKAKYRLYTERSLPGVYFDNLSKQKAPRGRPRKAFIATFRLPRLSNFDWFRPEPSTPQPPCEREHTLVQRDITFIQEASIGGNVETSITRSGEVRFDAISNATQQHVTNGHVPNGTTIRSSAVASYLGENSPSNLHILGIDEQRKLRDDSVADGLRDQNGATLPALDRITKVGSDSAHTNRQVHVEQTVDRSPIAVAGPTLSLPPPPPRTVAGWTVVNRSAPSGPSGYESPYGPSSHSNTASQTQVINSPKVSATTSPVVNTTSLNNSNPASYPSTSLLRRTSSVMYKPRSRAHRKRTKKPQTIGSALFFRRQIISDIIDMCNGVFPDQGEIGRPFSKLWDQRHGHAKGLEKPISSTVNETMRNMCTDPAFGLKRMIFQVRMNYKKGPFITKKSIIARTHLDASSPQVLKLARDITNFSHERSQQYFPEEVRHLLDDTSLYWPVPRAPKDESIVLHPDPGELEDQIREAKKQRRQRLAEQRKSSAEARKAQNARVEEVATKKDAALAGGAPGKRTRLASLNDKDKPYQPKPIAGVIDVVNEESDSTESGRVATSVNSGDPALILTKPISRSTNGRNETDTDMDPLTTDEEESDEDLAGSPTVAAQKNLITEAGPDAELEEASNKPVEQGPDAGFTVAPLKSKKRVRIAEPESHTSRKRLRRTISSETPMSAESDTSPSSEVEEALDGDDQTQSKPKAKKNSKSGRRLDRSGPPPTLLERLTGLTGDPNDPIYIPPDRQRTRVGQSRPLSERKKKQRSKKGSESKSAEDSDALHRFKKLCCTLIIATLMSAEEGVADWSIVEMVYSNDKLFDMPKTKKMWAWIQTEMAPQITKLTENFQTLFLDAYEQGQLSPIEDPSTYDWKSLAQWATRSCAYPELPLPLLREALEKFAVDELEYTILDRAKWYKERVADRTRTLLQLQHSFAAPLHRARKTTWSLEDKNLKARSWIRANTATPQALYDGKHAHDKLMNLGQNALVSVVGDLVEKSSLRMRKLKRLLPGRNYSFTRAFARKYVRPFELSDFMSAVRVKKEMDIAFTNDDPSKRFYSISQVEEDGPVAAIMTMVSAGIVKLIPQLPPVINEFGAPLPRLSIWGFCEGDYIHRAMDRKRMFWDIYIVPTDKYLFGNPLQPSPQSHDSLEEARVLDWQDLPEPPLPGKHDPDALLPIWSSIDGQSITWPWWYRILNLVLQPLIFQPGATSSDIYLHCAAHTTEIFEIELVLSWLQSVKAVRESVGGGYITQPGWWAVFGDNLKGVGDDWFGEHVKRKSKNHERQQWREQLNLQHATLHTEARQEAATETATPQAEHLQMPVDTSQQILDNPKKQYSISKDALETSGPRGQKEGSTSAAAVSQSAVPDQTEKSLVTERPVAKGQQSPPATDTAAEDVEMVEVDAQGDEDGEDAHGEDVDAEGEVDDAVY</sequence>
<feature type="region of interest" description="Disordered" evidence="6">
    <location>
        <begin position="108"/>
        <end position="127"/>
    </location>
</feature>
<dbReference type="InterPro" id="IPR044210">
    <property type="entry name" value="Tfc3-like"/>
</dbReference>
<dbReference type="InterPro" id="IPR007309">
    <property type="entry name" value="TFIIIC_Bblock-bd"/>
</dbReference>
<dbReference type="GO" id="GO:0000127">
    <property type="term" value="C:transcription factor TFIIIC complex"/>
    <property type="evidence" value="ECO:0007669"/>
    <property type="project" value="InterPro"/>
</dbReference>
<gene>
    <name evidence="9" type="ORF">LEMA_P109620.1</name>
</gene>
<feature type="region of interest" description="Disordered" evidence="6">
    <location>
        <begin position="1682"/>
        <end position="1888"/>
    </location>
</feature>
<name>E4ZZA2_LEPMJ</name>
<dbReference type="GO" id="GO:0005634">
    <property type="term" value="C:nucleus"/>
    <property type="evidence" value="ECO:0007669"/>
    <property type="project" value="UniProtKB-SubCell"/>
</dbReference>
<feature type="compositionally biased region" description="Basic residues" evidence="6">
    <location>
        <begin position="1815"/>
        <end position="1824"/>
    </location>
</feature>
<dbReference type="EMBL" id="FP929129">
    <property type="protein sequence ID" value="CBX96697.1"/>
    <property type="molecule type" value="Genomic_DNA"/>
</dbReference>
<feature type="domain" description="Transcription factor tau subunit sfc3/Tfc3 C-terminal" evidence="8">
    <location>
        <begin position="1896"/>
        <end position="2321"/>
    </location>
</feature>
<keyword evidence="10" id="KW-1185">Reference proteome</keyword>
<feature type="region of interest" description="Disordered" evidence="6">
    <location>
        <begin position="2407"/>
        <end position="2436"/>
    </location>
</feature>
<feature type="compositionally biased region" description="Polar residues" evidence="6">
    <location>
        <begin position="1782"/>
        <end position="1799"/>
    </location>
</feature>
<feature type="region of interest" description="Disordered" evidence="6">
    <location>
        <begin position="839"/>
        <end position="1003"/>
    </location>
</feature>
<evidence type="ECO:0000256" key="3">
    <source>
        <dbReference type="ARBA" id="ARBA00023125"/>
    </source>
</evidence>
<feature type="region of interest" description="Disordered" evidence="6">
    <location>
        <begin position="2450"/>
        <end position="2536"/>
    </location>
</feature>
<comment type="subcellular location">
    <subcellularLocation>
        <location evidence="1">Nucleus</location>
    </subcellularLocation>
</comment>
<feature type="compositionally biased region" description="Low complexity" evidence="6">
    <location>
        <begin position="898"/>
        <end position="915"/>
    </location>
</feature>
<feature type="compositionally biased region" description="Polar residues" evidence="6">
    <location>
        <begin position="994"/>
        <end position="1003"/>
    </location>
</feature>
<feature type="compositionally biased region" description="Polar residues" evidence="6">
    <location>
        <begin position="1359"/>
        <end position="1405"/>
    </location>
</feature>
<evidence type="ECO:0000259" key="7">
    <source>
        <dbReference type="Pfam" id="PF04182"/>
    </source>
</evidence>
<feature type="compositionally biased region" description="Low complexity" evidence="6">
    <location>
        <begin position="1340"/>
        <end position="1358"/>
    </location>
</feature>
<dbReference type="PANTHER" id="PTHR15180:SF1">
    <property type="entry name" value="GENERAL TRANSCRIPTION FACTOR 3C POLYPEPTIDE 1"/>
    <property type="match status" value="1"/>
</dbReference>
<feature type="compositionally biased region" description="Low complexity" evidence="6">
    <location>
        <begin position="2462"/>
        <end position="2473"/>
    </location>
</feature>
<feature type="compositionally biased region" description="Basic residues" evidence="6">
    <location>
        <begin position="1409"/>
        <end position="1420"/>
    </location>
</feature>
<dbReference type="GO" id="GO:0003677">
    <property type="term" value="F:DNA binding"/>
    <property type="evidence" value="ECO:0007669"/>
    <property type="project" value="UniProtKB-KW"/>
</dbReference>
<evidence type="ECO:0000256" key="6">
    <source>
        <dbReference type="SAM" id="MobiDB-lite"/>
    </source>
</evidence>
<feature type="region of interest" description="Disordered" evidence="6">
    <location>
        <begin position="425"/>
        <end position="449"/>
    </location>
</feature>
<feature type="compositionally biased region" description="Acidic residues" evidence="6">
    <location>
        <begin position="2525"/>
        <end position="2536"/>
    </location>
</feature>
<evidence type="ECO:0000256" key="2">
    <source>
        <dbReference type="ARBA" id="ARBA00022553"/>
    </source>
</evidence>
<evidence type="ECO:0000313" key="10">
    <source>
        <dbReference type="Proteomes" id="UP000002668"/>
    </source>
</evidence>
<feature type="domain" description="B-block binding subunit of TFIIIC" evidence="7">
    <location>
        <begin position="218"/>
        <end position="286"/>
    </location>
</feature>
<feature type="region of interest" description="Disordered" evidence="6">
    <location>
        <begin position="1591"/>
        <end position="1649"/>
    </location>
</feature>
<keyword evidence="4" id="KW-0804">Transcription</keyword>
<feature type="compositionally biased region" description="Polar residues" evidence="6">
    <location>
        <begin position="924"/>
        <end position="934"/>
    </location>
</feature>
<dbReference type="HOGENOM" id="CLU_000535_0_0_1"/>
<dbReference type="VEuPathDB" id="FungiDB:LEMA_P109620.1"/>
<feature type="compositionally biased region" description="Polar residues" evidence="6">
    <location>
        <begin position="968"/>
        <end position="984"/>
    </location>
</feature>
<feature type="region of interest" description="Disordered" evidence="6">
    <location>
        <begin position="631"/>
        <end position="652"/>
    </location>
</feature>